<gene>
    <name evidence="2" type="ORF">PUN28_007392</name>
</gene>
<proteinExistence type="predicted"/>
<sequence>MNRLRTDSKIVRMSLVRILQDSFNKEKETRDRCKAHRDAAVKAQALRQEKEKRHRNIWAHRCTIVERAAQLRALATGKKAKEKQNEVEEDQEEGEKTGVEEKGSGIRVASRRRGRRKGTEAYLPPTYMLSRGFWWILGVPGTRVETQSWVRGSKRGRRTKDADAHRPVDPPCAGP</sequence>
<dbReference type="EMBL" id="JADYXP020000006">
    <property type="protein sequence ID" value="KAL0122639.1"/>
    <property type="molecule type" value="Genomic_DNA"/>
</dbReference>
<feature type="region of interest" description="Disordered" evidence="1">
    <location>
        <begin position="76"/>
        <end position="117"/>
    </location>
</feature>
<feature type="compositionally biased region" description="Basic and acidic residues" evidence="1">
    <location>
        <begin position="94"/>
        <end position="104"/>
    </location>
</feature>
<evidence type="ECO:0000313" key="3">
    <source>
        <dbReference type="Proteomes" id="UP001430953"/>
    </source>
</evidence>
<feature type="compositionally biased region" description="Basic and acidic residues" evidence="1">
    <location>
        <begin position="159"/>
        <end position="168"/>
    </location>
</feature>
<evidence type="ECO:0000256" key="1">
    <source>
        <dbReference type="SAM" id="MobiDB-lite"/>
    </source>
</evidence>
<evidence type="ECO:0000313" key="2">
    <source>
        <dbReference type="EMBL" id="KAL0122639.1"/>
    </source>
</evidence>
<accession>A0AAW2G6P5</accession>
<comment type="caution">
    <text evidence="2">The sequence shown here is derived from an EMBL/GenBank/DDBJ whole genome shotgun (WGS) entry which is preliminary data.</text>
</comment>
<dbReference type="Proteomes" id="UP001430953">
    <property type="component" value="Unassembled WGS sequence"/>
</dbReference>
<protein>
    <submittedName>
        <fullName evidence="2">Uncharacterized protein</fullName>
    </submittedName>
</protein>
<name>A0AAW2G6P5_9HYME</name>
<organism evidence="2 3">
    <name type="scientific">Cardiocondyla obscurior</name>
    <dbReference type="NCBI Taxonomy" id="286306"/>
    <lineage>
        <taxon>Eukaryota</taxon>
        <taxon>Metazoa</taxon>
        <taxon>Ecdysozoa</taxon>
        <taxon>Arthropoda</taxon>
        <taxon>Hexapoda</taxon>
        <taxon>Insecta</taxon>
        <taxon>Pterygota</taxon>
        <taxon>Neoptera</taxon>
        <taxon>Endopterygota</taxon>
        <taxon>Hymenoptera</taxon>
        <taxon>Apocrita</taxon>
        <taxon>Aculeata</taxon>
        <taxon>Formicoidea</taxon>
        <taxon>Formicidae</taxon>
        <taxon>Myrmicinae</taxon>
        <taxon>Cardiocondyla</taxon>
    </lineage>
</organism>
<keyword evidence="3" id="KW-1185">Reference proteome</keyword>
<feature type="region of interest" description="Disordered" evidence="1">
    <location>
        <begin position="145"/>
        <end position="175"/>
    </location>
</feature>
<reference evidence="2 3" key="1">
    <citation type="submission" date="2023-03" db="EMBL/GenBank/DDBJ databases">
        <title>High recombination rates correlate with genetic variation in Cardiocondyla obscurior ants.</title>
        <authorList>
            <person name="Errbii M."/>
        </authorList>
    </citation>
    <scope>NUCLEOTIDE SEQUENCE [LARGE SCALE GENOMIC DNA]</scope>
    <source>
        <strain evidence="2">Alpha-2009</strain>
        <tissue evidence="2">Whole body</tissue>
    </source>
</reference>
<dbReference type="AlphaFoldDB" id="A0AAW2G6P5"/>